<protein>
    <recommendedName>
        <fullName evidence="3">DUF6534 domain-containing protein</fullName>
    </recommendedName>
</protein>
<reference evidence="4" key="1">
    <citation type="submission" date="2014-09" db="EMBL/GenBank/DDBJ databases">
        <title>Genome sequence of the luminous mushroom Mycena chlorophos for searching fungal bioluminescence genes.</title>
        <authorList>
            <person name="Tanaka Y."/>
            <person name="Kasuga D."/>
            <person name="Oba Y."/>
            <person name="Hase S."/>
            <person name="Sato K."/>
            <person name="Oba Y."/>
            <person name="Sakakibara Y."/>
        </authorList>
    </citation>
    <scope>NUCLEOTIDE SEQUENCE</scope>
</reference>
<accession>A0ABQ0LDC2</accession>
<evidence type="ECO:0000313" key="4">
    <source>
        <dbReference type="EMBL" id="GAT49020.1"/>
    </source>
</evidence>
<feature type="transmembrane region" description="Helical" evidence="2">
    <location>
        <begin position="53"/>
        <end position="74"/>
    </location>
</feature>
<keyword evidence="5" id="KW-1185">Reference proteome</keyword>
<feature type="transmembrane region" description="Helical" evidence="2">
    <location>
        <begin position="122"/>
        <end position="143"/>
    </location>
</feature>
<feature type="domain" description="DUF6534" evidence="3">
    <location>
        <begin position="168"/>
        <end position="257"/>
    </location>
</feature>
<feature type="transmembrane region" description="Helical" evidence="2">
    <location>
        <begin position="14"/>
        <end position="32"/>
    </location>
</feature>
<name>A0ABQ0LDC2_MYCCL</name>
<evidence type="ECO:0000259" key="3">
    <source>
        <dbReference type="Pfam" id="PF20152"/>
    </source>
</evidence>
<dbReference type="PANTHER" id="PTHR40465:SF1">
    <property type="entry name" value="DUF6534 DOMAIN-CONTAINING PROTEIN"/>
    <property type="match status" value="1"/>
</dbReference>
<feature type="transmembrane region" description="Helical" evidence="2">
    <location>
        <begin position="204"/>
        <end position="228"/>
    </location>
</feature>
<evidence type="ECO:0000256" key="1">
    <source>
        <dbReference type="SAM" id="MobiDB-lite"/>
    </source>
</evidence>
<evidence type="ECO:0000313" key="5">
    <source>
        <dbReference type="Proteomes" id="UP000815677"/>
    </source>
</evidence>
<dbReference type="Pfam" id="PF20152">
    <property type="entry name" value="DUF6534"/>
    <property type="match status" value="1"/>
</dbReference>
<evidence type="ECO:0000256" key="2">
    <source>
        <dbReference type="SAM" id="Phobius"/>
    </source>
</evidence>
<dbReference type="PANTHER" id="PTHR40465">
    <property type="entry name" value="CHROMOSOME 1, WHOLE GENOME SHOTGUN SEQUENCE"/>
    <property type="match status" value="1"/>
</dbReference>
<gene>
    <name evidence="4" type="ORF">MCHLO_06383</name>
</gene>
<feature type="transmembrane region" description="Helical" evidence="2">
    <location>
        <begin position="94"/>
        <end position="115"/>
    </location>
</feature>
<keyword evidence="2" id="KW-0812">Transmembrane</keyword>
<sequence length="326" mass="35946">MAVLPRAPTEDVRLSYGPLLVGVFFNMILFGVSATQQLSYVQSSNRDRPGVRVLIWCIFFVLVANTALDMYMMYQPLILEYGAPLFDLPTVFVSQPLSVVLVGFPTQVFFIWRIYALSKIRIIPIAIFLCSLLSLAGGIWTTVMVPIVASFPNVPLLYRSAEVWLISSAVTDLSIAASLAAILRGHKTGFRATDTLVDKLIRMTVQTGLITALCSVLDVVCFLTPALRGKTVNFIWNIPLPKLYAICLMSTLNARDSLREAFAGSAHAMATSADYGRSRRSVRPNNNYELELDEPGLSSDSGMEKSKPGSSPMPGAVYISREEYRQ</sequence>
<dbReference type="Proteomes" id="UP000815677">
    <property type="component" value="Unassembled WGS sequence"/>
</dbReference>
<dbReference type="EMBL" id="DF845223">
    <property type="protein sequence ID" value="GAT49020.1"/>
    <property type="molecule type" value="Genomic_DNA"/>
</dbReference>
<feature type="region of interest" description="Disordered" evidence="1">
    <location>
        <begin position="274"/>
        <end position="326"/>
    </location>
</feature>
<organism evidence="4 5">
    <name type="scientific">Mycena chlorophos</name>
    <name type="common">Agaric fungus</name>
    <name type="synonym">Agaricus chlorophos</name>
    <dbReference type="NCBI Taxonomy" id="658473"/>
    <lineage>
        <taxon>Eukaryota</taxon>
        <taxon>Fungi</taxon>
        <taxon>Dikarya</taxon>
        <taxon>Basidiomycota</taxon>
        <taxon>Agaricomycotina</taxon>
        <taxon>Agaricomycetes</taxon>
        <taxon>Agaricomycetidae</taxon>
        <taxon>Agaricales</taxon>
        <taxon>Marasmiineae</taxon>
        <taxon>Mycenaceae</taxon>
        <taxon>Mycena</taxon>
    </lineage>
</organism>
<proteinExistence type="predicted"/>
<feature type="transmembrane region" description="Helical" evidence="2">
    <location>
        <begin position="163"/>
        <end position="183"/>
    </location>
</feature>
<keyword evidence="2" id="KW-0472">Membrane</keyword>
<dbReference type="InterPro" id="IPR045339">
    <property type="entry name" value="DUF6534"/>
</dbReference>
<keyword evidence="2" id="KW-1133">Transmembrane helix</keyword>